<feature type="transmembrane region" description="Helical" evidence="1">
    <location>
        <begin position="167"/>
        <end position="187"/>
    </location>
</feature>
<keyword evidence="1" id="KW-0472">Membrane</keyword>
<evidence type="ECO:0000313" key="2">
    <source>
        <dbReference type="EMBL" id="GAA0429032.1"/>
    </source>
</evidence>
<keyword evidence="1" id="KW-1133">Transmembrane helix</keyword>
<accession>A0ABN0Z1V6</accession>
<keyword evidence="3" id="KW-1185">Reference proteome</keyword>
<gene>
    <name evidence="2" type="ORF">GCM10008983_01690</name>
</gene>
<feature type="transmembrane region" description="Helical" evidence="1">
    <location>
        <begin position="98"/>
        <end position="123"/>
    </location>
</feature>
<comment type="caution">
    <text evidence="2">The sequence shown here is derived from an EMBL/GenBank/DDBJ whole genome shotgun (WGS) entry which is preliminary data.</text>
</comment>
<feature type="transmembrane region" description="Helical" evidence="1">
    <location>
        <begin position="55"/>
        <end position="77"/>
    </location>
</feature>
<sequence length="247" mass="27558">MGALMKREIDGMHLASDYQNKRKAFMSIYGFLGIGVPVIIWVLGPGVVGLMSGEMMNTSVLVIGLIHSSQAVSLYLFRESTYRQLTFLQTLPVKKTSIIHAKFTSVLLLSVCIIGWMFIIAGVNTLLSDVTASDFWLATGFFSSMIMFIEAVVLLTYFTKGADKLTVMYWISLIGWAVLFVLSGLFMKSLGKEPDRFVFVIYILVSLLVYLCCWGFVIRNVNKHGFPPETGYKEDDIKVIGTRGKGD</sequence>
<evidence type="ECO:0000313" key="3">
    <source>
        <dbReference type="Proteomes" id="UP001501459"/>
    </source>
</evidence>
<keyword evidence="1" id="KW-0812">Transmembrane</keyword>
<proteinExistence type="predicted"/>
<dbReference type="EMBL" id="BAAADM010000004">
    <property type="protein sequence ID" value="GAA0429032.1"/>
    <property type="molecule type" value="Genomic_DNA"/>
</dbReference>
<dbReference type="Pfam" id="PF13346">
    <property type="entry name" value="ABC2_membrane_5"/>
    <property type="match status" value="1"/>
</dbReference>
<organism evidence="2 3">
    <name type="scientific">Lentibacillus halophilus</name>
    <dbReference type="NCBI Taxonomy" id="295065"/>
    <lineage>
        <taxon>Bacteria</taxon>
        <taxon>Bacillati</taxon>
        <taxon>Bacillota</taxon>
        <taxon>Bacilli</taxon>
        <taxon>Bacillales</taxon>
        <taxon>Bacillaceae</taxon>
        <taxon>Lentibacillus</taxon>
    </lineage>
</organism>
<name>A0ABN0Z1V6_9BACI</name>
<feature type="transmembrane region" description="Helical" evidence="1">
    <location>
        <begin position="135"/>
        <end position="155"/>
    </location>
</feature>
<protein>
    <recommendedName>
        <fullName evidence="4">ABC-2 type transport system permease protein</fullName>
    </recommendedName>
</protein>
<dbReference type="Proteomes" id="UP001501459">
    <property type="component" value="Unassembled WGS sequence"/>
</dbReference>
<evidence type="ECO:0008006" key="4">
    <source>
        <dbReference type="Google" id="ProtNLM"/>
    </source>
</evidence>
<dbReference type="InterPro" id="IPR025699">
    <property type="entry name" value="ABC2_memb-like"/>
</dbReference>
<evidence type="ECO:0000256" key="1">
    <source>
        <dbReference type="SAM" id="Phobius"/>
    </source>
</evidence>
<dbReference type="RefSeq" id="WP_343750543.1">
    <property type="nucleotide sequence ID" value="NZ_BAAADM010000004.1"/>
</dbReference>
<feature type="transmembrane region" description="Helical" evidence="1">
    <location>
        <begin position="24"/>
        <end position="43"/>
    </location>
</feature>
<feature type="transmembrane region" description="Helical" evidence="1">
    <location>
        <begin position="199"/>
        <end position="218"/>
    </location>
</feature>
<reference evidence="2 3" key="1">
    <citation type="journal article" date="2019" name="Int. J. Syst. Evol. Microbiol.">
        <title>The Global Catalogue of Microorganisms (GCM) 10K type strain sequencing project: providing services to taxonomists for standard genome sequencing and annotation.</title>
        <authorList>
            <consortium name="The Broad Institute Genomics Platform"/>
            <consortium name="The Broad Institute Genome Sequencing Center for Infectious Disease"/>
            <person name="Wu L."/>
            <person name="Ma J."/>
        </authorList>
    </citation>
    <scope>NUCLEOTIDE SEQUENCE [LARGE SCALE GENOMIC DNA]</scope>
    <source>
        <strain evidence="2 3">JCM 12149</strain>
    </source>
</reference>